<dbReference type="InterPro" id="IPR006580">
    <property type="entry name" value="Znf_TTF"/>
</dbReference>
<evidence type="ECO:0000259" key="2">
    <source>
        <dbReference type="SMART" id="SM00597"/>
    </source>
</evidence>
<feature type="domain" description="TTF-type" evidence="2">
    <location>
        <begin position="74"/>
        <end position="151"/>
    </location>
</feature>
<dbReference type="Pfam" id="PF14291">
    <property type="entry name" value="DUF4371"/>
    <property type="match status" value="1"/>
</dbReference>
<keyword evidence="4" id="KW-1185">Reference proteome</keyword>
<protein>
    <submittedName>
        <fullName evidence="3">Zinc finger MYM-type protein 1-like</fullName>
    </submittedName>
</protein>
<evidence type="ECO:0000313" key="3">
    <source>
        <dbReference type="EMBL" id="KAF0706876.1"/>
    </source>
</evidence>
<dbReference type="PANTHER" id="PTHR45749">
    <property type="match status" value="1"/>
</dbReference>
<evidence type="ECO:0000313" key="4">
    <source>
        <dbReference type="Proteomes" id="UP000478052"/>
    </source>
</evidence>
<name>A0A6G0VRQ0_APHCR</name>
<dbReference type="EMBL" id="VUJU01012745">
    <property type="protein sequence ID" value="KAF0706876.1"/>
    <property type="molecule type" value="Genomic_DNA"/>
</dbReference>
<dbReference type="InterPro" id="IPR012337">
    <property type="entry name" value="RNaseH-like_sf"/>
</dbReference>
<comment type="caution">
    <text evidence="3">The sequence shown here is derived from an EMBL/GenBank/DDBJ whole genome shotgun (WGS) entry which is preliminary data.</text>
</comment>
<gene>
    <name evidence="3" type="ORF">FWK35_00037788</name>
</gene>
<sequence length="734" mass="84621">FINTSSDDFDSSDESEKCEIESNSTTNEVISAPNPTYNSIDEVISGPGDLSQALENGPKQPKLVCFPKTKYGNHMRHFSLNWYKLYNWIEYSTIKDSIFCFPCRFFLKNNREKSIFVNEGYNNWKNALGSNSGLKKHHMSNDHKTSHAMWTSYLDMKKAGNVSVASLINDGHLKLVKENRNFIKSIGRVLLYTAVQGIAQRGDNEGESSLNRGNFVELLNLMENFNDEFKSKRISLPNNAKYTSPQIQNEMLSIFNDMIQAIISDELQKSQYFSIIVDETKDISKIEQISVVIRYFLNGVIYERFMGYRAAESFCGKSLLVYIKEIIANSNIDIMKCVSQTYNGASVMSGRLNGVQALFREEVPQAIYVHCYNHRLNLIISDVCKNVTNVKMFFGIVENLYIFVSGSSVHAKFVKIQKDMQYKSIIELKRVCLTRWTAQVFACASLKKVLSPLLVLLNNLINEKSDRAAESKGLLHLIDFNFIFNLVMFCYILGLFKNTSDYLQNVNAEMAESLTLISSIKTVFQSMRDDDSKINISFNKLYLEATNISKENNITIPIQNSNKNNRTKKIPEKFRQFIFTEKNSLEKQKFISKSDLKLNLFLPTLDYIINELDKRFTNNSNILSSISYLHPQNENFLNYEQLKPLALHYNIDLEMFLSEIKILPTTIKKYEIQNNIKIKSLMNLVDLLEKYKIVFNETYKLTVLSITILVSSAACERTFSCLRRLKNYMRNFWT</sequence>
<dbReference type="AlphaFoldDB" id="A0A6G0VRQ0"/>
<feature type="non-terminal residue" evidence="3">
    <location>
        <position position="1"/>
    </location>
</feature>
<dbReference type="InterPro" id="IPR025398">
    <property type="entry name" value="DUF4371"/>
</dbReference>
<dbReference type="PANTHER" id="PTHR45749:SF37">
    <property type="entry name" value="OS05G0311600 PROTEIN"/>
    <property type="match status" value="1"/>
</dbReference>
<evidence type="ECO:0000256" key="1">
    <source>
        <dbReference type="SAM" id="MobiDB-lite"/>
    </source>
</evidence>
<feature type="region of interest" description="Disordered" evidence="1">
    <location>
        <begin position="1"/>
        <end position="25"/>
    </location>
</feature>
<dbReference type="SMART" id="SM00597">
    <property type="entry name" value="ZnF_TTF"/>
    <property type="match status" value="1"/>
</dbReference>
<accession>A0A6G0VRQ0</accession>
<organism evidence="3 4">
    <name type="scientific">Aphis craccivora</name>
    <name type="common">Cowpea aphid</name>
    <dbReference type="NCBI Taxonomy" id="307492"/>
    <lineage>
        <taxon>Eukaryota</taxon>
        <taxon>Metazoa</taxon>
        <taxon>Ecdysozoa</taxon>
        <taxon>Arthropoda</taxon>
        <taxon>Hexapoda</taxon>
        <taxon>Insecta</taxon>
        <taxon>Pterygota</taxon>
        <taxon>Neoptera</taxon>
        <taxon>Paraneoptera</taxon>
        <taxon>Hemiptera</taxon>
        <taxon>Sternorrhyncha</taxon>
        <taxon>Aphidomorpha</taxon>
        <taxon>Aphidoidea</taxon>
        <taxon>Aphididae</taxon>
        <taxon>Aphidini</taxon>
        <taxon>Aphis</taxon>
        <taxon>Aphis</taxon>
    </lineage>
</organism>
<dbReference type="OrthoDB" id="6621569at2759"/>
<proteinExistence type="predicted"/>
<dbReference type="SUPFAM" id="SSF53098">
    <property type="entry name" value="Ribonuclease H-like"/>
    <property type="match status" value="1"/>
</dbReference>
<reference evidence="3 4" key="1">
    <citation type="submission" date="2019-08" db="EMBL/GenBank/DDBJ databases">
        <title>Whole genome of Aphis craccivora.</title>
        <authorList>
            <person name="Voronova N.V."/>
            <person name="Shulinski R.S."/>
            <person name="Bandarenka Y.V."/>
            <person name="Zhorov D.G."/>
            <person name="Warner D."/>
        </authorList>
    </citation>
    <scope>NUCLEOTIDE SEQUENCE [LARGE SCALE GENOMIC DNA]</scope>
    <source>
        <strain evidence="3">180601</strain>
        <tissue evidence="3">Whole Body</tissue>
    </source>
</reference>
<dbReference type="Proteomes" id="UP000478052">
    <property type="component" value="Unassembled WGS sequence"/>
</dbReference>